<reference evidence="2" key="1">
    <citation type="journal article" date="2017" name="Nat. Commun.">
        <title>The North American bullfrog draft genome provides insight into hormonal regulation of long noncoding RNA.</title>
        <authorList>
            <person name="Hammond S.A."/>
            <person name="Warren R.L."/>
            <person name="Vandervalk B.P."/>
            <person name="Kucuk E."/>
            <person name="Khan H."/>
            <person name="Gibb E.A."/>
            <person name="Pandoh P."/>
            <person name="Kirk H."/>
            <person name="Zhao Y."/>
            <person name="Jones M."/>
            <person name="Mungall A.J."/>
            <person name="Coope R."/>
            <person name="Pleasance S."/>
            <person name="Moore R.A."/>
            <person name="Holt R.A."/>
            <person name="Round J.M."/>
            <person name="Ohora S."/>
            <person name="Walle B.V."/>
            <person name="Veldhoen N."/>
            <person name="Helbing C.C."/>
            <person name="Birol I."/>
        </authorList>
    </citation>
    <scope>NUCLEOTIDE SEQUENCE [LARGE SCALE GENOMIC DNA]</scope>
</reference>
<sequence>MLICIKRSLGQCCLYVFVTRMNSKLDSVYCKEGTLSSCLHIWSQEH</sequence>
<keyword evidence="2" id="KW-1185">Reference proteome</keyword>
<proteinExistence type="predicted"/>
<gene>
    <name evidence="1" type="ORF">AB205_0006360</name>
</gene>
<evidence type="ECO:0000313" key="2">
    <source>
        <dbReference type="Proteomes" id="UP000228934"/>
    </source>
</evidence>
<name>A0A2G9NBR9_AQUCT</name>
<organism evidence="1 2">
    <name type="scientific">Aquarana catesbeiana</name>
    <name type="common">American bullfrog</name>
    <name type="synonym">Rana catesbeiana</name>
    <dbReference type="NCBI Taxonomy" id="8400"/>
    <lineage>
        <taxon>Eukaryota</taxon>
        <taxon>Metazoa</taxon>
        <taxon>Chordata</taxon>
        <taxon>Craniata</taxon>
        <taxon>Vertebrata</taxon>
        <taxon>Euteleostomi</taxon>
        <taxon>Amphibia</taxon>
        <taxon>Batrachia</taxon>
        <taxon>Anura</taxon>
        <taxon>Neobatrachia</taxon>
        <taxon>Ranoidea</taxon>
        <taxon>Ranidae</taxon>
        <taxon>Aquarana</taxon>
    </lineage>
</organism>
<accession>A0A2G9NBR9</accession>
<dbReference type="AlphaFoldDB" id="A0A2G9NBR9"/>
<protein>
    <submittedName>
        <fullName evidence="1">Uncharacterized protein</fullName>
    </submittedName>
</protein>
<dbReference type="EMBL" id="KV922783">
    <property type="protein sequence ID" value="PIN88516.1"/>
    <property type="molecule type" value="Genomic_DNA"/>
</dbReference>
<dbReference type="Proteomes" id="UP000228934">
    <property type="component" value="Unassembled WGS sequence"/>
</dbReference>
<evidence type="ECO:0000313" key="1">
    <source>
        <dbReference type="EMBL" id="PIN88516.1"/>
    </source>
</evidence>